<accession>A0A1Z8JI74</accession>
<reference evidence="1 2" key="1">
    <citation type="submission" date="2017-05" db="EMBL/GenBank/DDBJ databases">
        <title>The Genome Sequence of Candida krusei Ckrusei653.</title>
        <authorList>
            <person name="Cuomo C."/>
            <person name="Forche A."/>
            <person name="Young S."/>
            <person name="Abouelleil A."/>
            <person name="Cao P."/>
            <person name="Chapman S."/>
            <person name="Cusick C."/>
            <person name="Shea T."/>
            <person name="Nusbaum C."/>
            <person name="Birren B."/>
        </authorList>
    </citation>
    <scope>NUCLEOTIDE SEQUENCE [LARGE SCALE GENOMIC DNA]</scope>
    <source>
        <strain evidence="1 2">Ckrusei653</strain>
    </source>
</reference>
<gene>
    <name evidence="1" type="ORF">CAS74_004526</name>
</gene>
<organism evidence="1 2">
    <name type="scientific">Pichia kudriavzevii</name>
    <name type="common">Yeast</name>
    <name type="synonym">Issatchenkia orientalis</name>
    <dbReference type="NCBI Taxonomy" id="4909"/>
    <lineage>
        <taxon>Eukaryota</taxon>
        <taxon>Fungi</taxon>
        <taxon>Dikarya</taxon>
        <taxon>Ascomycota</taxon>
        <taxon>Saccharomycotina</taxon>
        <taxon>Pichiomycetes</taxon>
        <taxon>Pichiales</taxon>
        <taxon>Pichiaceae</taxon>
        <taxon>Pichia</taxon>
    </lineage>
</organism>
<dbReference type="VEuPathDB" id="FungiDB:C5L36_0B12365"/>
<name>A0A1Z8JI74_PICKU</name>
<dbReference type="Proteomes" id="UP000195871">
    <property type="component" value="Unassembled WGS sequence"/>
</dbReference>
<dbReference type="AlphaFoldDB" id="A0A1Z8JI74"/>
<evidence type="ECO:0000313" key="2">
    <source>
        <dbReference type="Proteomes" id="UP000195871"/>
    </source>
</evidence>
<evidence type="ECO:0000313" key="1">
    <source>
        <dbReference type="EMBL" id="OUT20279.1"/>
    </source>
</evidence>
<protein>
    <recommendedName>
        <fullName evidence="3">GAF domain-containing protein</fullName>
    </recommendedName>
</protein>
<comment type="caution">
    <text evidence="1">The sequence shown here is derived from an EMBL/GenBank/DDBJ whole genome shotgun (WGS) entry which is preliminary data.</text>
</comment>
<evidence type="ECO:0008006" key="3">
    <source>
        <dbReference type="Google" id="ProtNLM"/>
    </source>
</evidence>
<proteinExistence type="predicted"/>
<sequence>MQLLCNKVADLREAPFTKEMSFDSYSLSQISLSVVKQPKCHQGVQFYKPPEALNEIDRLIFVEGDGITPLGALQEVQHNVKENSNYAQSYERYKDWRFNTNPLVKDYPHLEFCLGVPLSTNDKHLVGVLSIFDRLQC</sequence>
<dbReference type="EMBL" id="NHMM01000008">
    <property type="protein sequence ID" value="OUT20279.1"/>
    <property type="molecule type" value="Genomic_DNA"/>
</dbReference>